<feature type="domain" description="Peptidase C-terminal archaeal/bacterial" evidence="2">
    <location>
        <begin position="438"/>
        <end position="508"/>
    </location>
</feature>
<dbReference type="PROSITE" id="PS51257">
    <property type="entry name" value="PROKAR_LIPOPROTEIN"/>
    <property type="match status" value="1"/>
</dbReference>
<dbReference type="Pfam" id="PF01752">
    <property type="entry name" value="Peptidase_M9"/>
    <property type="match status" value="1"/>
</dbReference>
<name>A0ABR9EEY7_9GAMM</name>
<comment type="caution">
    <text evidence="3">The sequence shown here is derived from an EMBL/GenBank/DDBJ whole genome shotgun (WGS) entry which is preliminary data.</text>
</comment>
<dbReference type="InterPro" id="IPR002169">
    <property type="entry name" value="Peptidase_M9A/M9B"/>
</dbReference>
<gene>
    <name evidence="3" type="ORF">PAUR_a2553</name>
</gene>
<evidence type="ECO:0000256" key="1">
    <source>
        <dbReference type="SAM" id="SignalP"/>
    </source>
</evidence>
<organism evidence="3 4">
    <name type="scientific">Pseudoalteromonas aurantia 208</name>
    <dbReference type="NCBI Taxonomy" id="1314867"/>
    <lineage>
        <taxon>Bacteria</taxon>
        <taxon>Pseudomonadati</taxon>
        <taxon>Pseudomonadota</taxon>
        <taxon>Gammaproteobacteria</taxon>
        <taxon>Alteromonadales</taxon>
        <taxon>Pseudoalteromonadaceae</taxon>
        <taxon>Pseudoalteromonas</taxon>
    </lineage>
</organism>
<keyword evidence="4" id="KW-1185">Reference proteome</keyword>
<evidence type="ECO:0000313" key="3">
    <source>
        <dbReference type="EMBL" id="MBE0368840.1"/>
    </source>
</evidence>
<evidence type="ECO:0000259" key="2">
    <source>
        <dbReference type="Pfam" id="PF04151"/>
    </source>
</evidence>
<dbReference type="Proteomes" id="UP000615755">
    <property type="component" value="Unassembled WGS sequence"/>
</dbReference>
<protein>
    <recommendedName>
        <fullName evidence="2">Peptidase C-terminal archaeal/bacterial domain-containing protein</fullName>
    </recommendedName>
</protein>
<dbReference type="Gene3D" id="2.60.120.380">
    <property type="match status" value="2"/>
</dbReference>
<dbReference type="Pfam" id="PF04151">
    <property type="entry name" value="PPC"/>
    <property type="match status" value="1"/>
</dbReference>
<dbReference type="Gene3D" id="1.10.390.20">
    <property type="match status" value="1"/>
</dbReference>
<dbReference type="Gene3D" id="3.40.30.160">
    <property type="entry name" value="Collagenase ColT, N-terminal domain"/>
    <property type="match status" value="1"/>
</dbReference>
<proteinExistence type="predicted"/>
<keyword evidence="1" id="KW-0732">Signal</keyword>
<feature type="chain" id="PRO_5046736759" description="Peptidase C-terminal archaeal/bacterial domain-containing protein" evidence="1">
    <location>
        <begin position="25"/>
        <end position="761"/>
    </location>
</feature>
<sequence length="761" mass="83269">MLFRTLTLSSAVLLALSGCGGSSSSTETVIAPVAETPVVDPPTTAEVDFSSANEPALKLDVVKLNISTTEGQGRSYYVDVPEDSETLVVSLFTGTANKDLGDPDLYVKYEEEASAGAEGTFDCVSYKGTNSNEACIIDKPKAGRYHIFIDAYEGGDAVEASMFATTELFSGNVMCDEPVRIRAQSMSEAELHDACDIVKRTKRVFDEVLHSGITPEFQQAVANDLNEITNIHIFESLSNHAAWAEHLRNTSNTSGIYFETSPSQWWHSSDIWTFDALEWSGGRSVLRSFAHEYIHALDGRYNKEGGYKGSLGWWSEGLAEYLSTFYNRYYSRVSTANSEESYTLAEIFAGDANIYSWGQLAVAFLIEQRSDLVSQMLVHMRAGQWEEFDTLMASIAADNQPAFENWLKMTLTEQYKASVEVVALGDYQQINGRGGWLFSVDVPAGLPSVTFATSGGSGNVDFWVKKGVEVHPSIDTEFTCKSVTDNTNEEKCVLATPESGKYYIAISSDFIGSDIIDLNFTACAGDECSVTTPEPIPLVSATEPYLPHWPEKGTIGTCSLAETYYDSDKTAQDLTITNPTEKLVKVYWLNRKTGEKSGDSYATLAKGESYTADDWDVGHRIMLTDGADNCLGVALLNEQNNAFEVTQEMVKNALDVAPPPVIPDATAEMGSCDLAVPYSRTSDAAPDLQVVNTMTSAVKLYWINNNTGEPLLTTTYATLAQGEIYTETFWSAGDRMMVADESNNCIGVLDLNNTSNVFVLK</sequence>
<feature type="signal peptide" evidence="1">
    <location>
        <begin position="1"/>
        <end position="24"/>
    </location>
</feature>
<accession>A0ABR9EEY7</accession>
<reference evidence="3 4" key="1">
    <citation type="submission" date="2015-03" db="EMBL/GenBank/DDBJ databases">
        <title>Genome sequence of Pseudoalteromonas aurantia.</title>
        <authorList>
            <person name="Xie B.-B."/>
            <person name="Rong J.-C."/>
            <person name="Qin Q.-L."/>
            <person name="Zhang Y.-Z."/>
        </authorList>
    </citation>
    <scope>NUCLEOTIDE SEQUENCE [LARGE SCALE GENOMIC DNA]</scope>
    <source>
        <strain evidence="3 4">208</strain>
    </source>
</reference>
<dbReference type="InterPro" id="IPR007280">
    <property type="entry name" value="Peptidase_C_arc/bac"/>
</dbReference>
<dbReference type="RefSeq" id="WP_192508058.1">
    <property type="nucleotide sequence ID" value="NZ_AQGV01000012.1"/>
</dbReference>
<dbReference type="EMBL" id="AQGV01000012">
    <property type="protein sequence ID" value="MBE0368840.1"/>
    <property type="molecule type" value="Genomic_DNA"/>
</dbReference>
<evidence type="ECO:0000313" key="4">
    <source>
        <dbReference type="Proteomes" id="UP000615755"/>
    </source>
</evidence>